<name>A0A1J1IHD9_9DIPT</name>
<evidence type="ECO:0000313" key="2">
    <source>
        <dbReference type="Proteomes" id="UP000183832"/>
    </source>
</evidence>
<dbReference type="AlphaFoldDB" id="A0A1J1IHD9"/>
<evidence type="ECO:0000313" key="1">
    <source>
        <dbReference type="EMBL" id="CRK99635.1"/>
    </source>
</evidence>
<dbReference type="Proteomes" id="UP000183832">
    <property type="component" value="Unassembled WGS sequence"/>
</dbReference>
<reference evidence="1 2" key="1">
    <citation type="submission" date="2015-04" db="EMBL/GenBank/DDBJ databases">
        <authorList>
            <person name="Syromyatnikov M.Y."/>
            <person name="Popov V.N."/>
        </authorList>
    </citation>
    <scope>NUCLEOTIDE SEQUENCE [LARGE SCALE GENOMIC DNA]</scope>
</reference>
<proteinExistence type="predicted"/>
<accession>A0A1J1IHD9</accession>
<keyword evidence="2" id="KW-1185">Reference proteome</keyword>
<protein>
    <submittedName>
        <fullName evidence="1">CLUMA_CG012946, isoform A</fullName>
    </submittedName>
</protein>
<sequence length="84" mass="10067">MFENTEGWCTSMAIYVLPKTYLHTPSHCNFLKIENPLNICCYMLHMKQVFPLDKVEKLYESLMISWKITQKKLDEREMIHVDII</sequence>
<dbReference type="EMBL" id="CVRI01000051">
    <property type="protein sequence ID" value="CRK99635.1"/>
    <property type="molecule type" value="Genomic_DNA"/>
</dbReference>
<gene>
    <name evidence="1" type="ORF">CLUMA_CG012946</name>
</gene>
<organism evidence="1 2">
    <name type="scientific">Clunio marinus</name>
    <dbReference type="NCBI Taxonomy" id="568069"/>
    <lineage>
        <taxon>Eukaryota</taxon>
        <taxon>Metazoa</taxon>
        <taxon>Ecdysozoa</taxon>
        <taxon>Arthropoda</taxon>
        <taxon>Hexapoda</taxon>
        <taxon>Insecta</taxon>
        <taxon>Pterygota</taxon>
        <taxon>Neoptera</taxon>
        <taxon>Endopterygota</taxon>
        <taxon>Diptera</taxon>
        <taxon>Nematocera</taxon>
        <taxon>Chironomoidea</taxon>
        <taxon>Chironomidae</taxon>
        <taxon>Clunio</taxon>
    </lineage>
</organism>